<evidence type="ECO:0000256" key="4">
    <source>
        <dbReference type="PROSITE-ProRule" id="PRU00023"/>
    </source>
</evidence>
<dbReference type="Pfam" id="PF07525">
    <property type="entry name" value="SOCS_box"/>
    <property type="match status" value="1"/>
</dbReference>
<dbReference type="SMART" id="SM00248">
    <property type="entry name" value="ANK"/>
    <property type="match status" value="9"/>
</dbReference>
<accession>A0A8J9ZSZ0</accession>
<proteinExistence type="predicted"/>
<dbReference type="PRINTS" id="PR01415">
    <property type="entry name" value="ANKYRIN"/>
</dbReference>
<dbReference type="PROSITE" id="PS50225">
    <property type="entry name" value="SOCS"/>
    <property type="match status" value="1"/>
</dbReference>
<dbReference type="Gene3D" id="1.10.750.20">
    <property type="entry name" value="SOCS box"/>
    <property type="match status" value="1"/>
</dbReference>
<dbReference type="PROSITE" id="PS50088">
    <property type="entry name" value="ANK_REPEAT"/>
    <property type="match status" value="6"/>
</dbReference>
<dbReference type="InterPro" id="IPR036770">
    <property type="entry name" value="Ankyrin_rpt-contain_sf"/>
</dbReference>
<dbReference type="SMART" id="SM00969">
    <property type="entry name" value="SOCS_box"/>
    <property type="match status" value="1"/>
</dbReference>
<evidence type="ECO:0000259" key="6">
    <source>
        <dbReference type="PROSITE" id="PS50225"/>
    </source>
</evidence>
<dbReference type="GO" id="GO:0016567">
    <property type="term" value="P:protein ubiquitination"/>
    <property type="evidence" value="ECO:0007669"/>
    <property type="project" value="UniProtKB-UniPathway"/>
</dbReference>
<evidence type="ECO:0000259" key="5">
    <source>
        <dbReference type="PROSITE" id="PS50175"/>
    </source>
</evidence>
<sequence length="555" mass="61160">MQDESESPEGAALVEAVRCGDPTTVQECLQQASQQQAVDGKTGRAPLHVAAAAGHADVIRLLLETDSSPVDPRDREGDTPLLTAVFKGHEECVKVLLDSGADPNVFNRNEVTPLWRAVQKGHWRISQLLIDRGARIGQLYVNGWVMLAHRLLAEGHREILSAFFPHAYTAQAGDEHGLLTAAQCGRQQEMEALLGQGVDVNWQASDGCTALHLAAQYNQVGCLQVLLKGGADANRTTAGGQLPLHLAAEAGHERCVELLCHATCKDAADKCPESPFHSAVSGCHAGCIKLLAAAGFDPNTLPVDGKGKGKGGNSALHGAIVRKERDCVEELVESGADPNLDHPSVLCEAIKQRDVELMRLLIQHGADVNYRYTPHKSVVQSTLLFILQQPNQVRGLADPQFSRWSRQDMLKLLLDTGLEPDCCFRCDCDESTTIIPQHKPGKRRMYFCEHARVLRVKIAPVVRLLLEYCREVTLCTRLTLVLEDMCEWDRIITMIGRMRSLPHLCRLSVRRAAGSRRLAQENWADSLPVPQKVQDFIQFRNRIRGIGLSRAEQPM</sequence>
<dbReference type="PROSITE" id="PS00141">
    <property type="entry name" value="ASP_PROTEASE"/>
    <property type="match status" value="1"/>
</dbReference>
<dbReference type="InterPro" id="IPR001496">
    <property type="entry name" value="SOCS_box"/>
</dbReference>
<dbReference type="OrthoDB" id="20872at2759"/>
<feature type="repeat" description="ANK" evidence="4">
    <location>
        <begin position="341"/>
        <end position="373"/>
    </location>
</feature>
<dbReference type="PROSITE" id="PS50175">
    <property type="entry name" value="ASP_PROT_RETROV"/>
    <property type="match status" value="1"/>
</dbReference>
<evidence type="ECO:0000313" key="7">
    <source>
        <dbReference type="EMBL" id="CAH1261609.1"/>
    </source>
</evidence>
<dbReference type="EMBL" id="OV696689">
    <property type="protein sequence ID" value="CAH1261609.1"/>
    <property type="molecule type" value="Genomic_DNA"/>
</dbReference>
<organism evidence="7 8">
    <name type="scientific">Branchiostoma lanceolatum</name>
    <name type="common">Common lancelet</name>
    <name type="synonym">Amphioxus lanceolatum</name>
    <dbReference type="NCBI Taxonomy" id="7740"/>
    <lineage>
        <taxon>Eukaryota</taxon>
        <taxon>Metazoa</taxon>
        <taxon>Chordata</taxon>
        <taxon>Cephalochordata</taxon>
        <taxon>Leptocardii</taxon>
        <taxon>Amphioxiformes</taxon>
        <taxon>Branchiostomatidae</taxon>
        <taxon>Branchiostoma</taxon>
    </lineage>
</organism>
<feature type="domain" description="Peptidase A2" evidence="5">
    <location>
        <begin position="93"/>
        <end position="116"/>
    </location>
</feature>
<name>A0A8J9ZSZ0_BRALA</name>
<dbReference type="InterPro" id="IPR001995">
    <property type="entry name" value="Peptidase_A2_cat"/>
</dbReference>
<comment type="pathway">
    <text evidence="1">Protein modification; protein ubiquitination.</text>
</comment>
<dbReference type="InterPro" id="IPR036036">
    <property type="entry name" value="SOCS_box-like_dom_sf"/>
</dbReference>
<dbReference type="GO" id="GO:0005737">
    <property type="term" value="C:cytoplasm"/>
    <property type="evidence" value="ECO:0007669"/>
    <property type="project" value="TreeGrafter"/>
</dbReference>
<feature type="domain" description="SOCS box" evidence="6">
    <location>
        <begin position="497"/>
        <end position="543"/>
    </location>
</feature>
<dbReference type="PANTHER" id="PTHR24198">
    <property type="entry name" value="ANKYRIN REPEAT AND PROTEIN KINASE DOMAIN-CONTAINING PROTEIN"/>
    <property type="match status" value="1"/>
</dbReference>
<dbReference type="SUPFAM" id="SSF48403">
    <property type="entry name" value="Ankyrin repeat"/>
    <property type="match status" value="1"/>
</dbReference>
<feature type="repeat" description="ANK" evidence="4">
    <location>
        <begin position="206"/>
        <end position="238"/>
    </location>
</feature>
<dbReference type="Pfam" id="PF12796">
    <property type="entry name" value="Ank_2"/>
    <property type="match status" value="3"/>
</dbReference>
<dbReference type="AlphaFoldDB" id="A0A8J9ZSZ0"/>
<dbReference type="PANTHER" id="PTHR24198:SF190">
    <property type="entry name" value="DYNEIN HEAVY CHAIN 12, AXONEMAL-LIKE"/>
    <property type="match status" value="1"/>
</dbReference>
<keyword evidence="3 4" id="KW-0040">ANK repeat</keyword>
<keyword evidence="8" id="KW-1185">Reference proteome</keyword>
<dbReference type="PROSITE" id="PS50297">
    <property type="entry name" value="ANK_REP_REGION"/>
    <property type="match status" value="5"/>
</dbReference>
<feature type="repeat" description="ANK" evidence="4">
    <location>
        <begin position="239"/>
        <end position="259"/>
    </location>
</feature>
<dbReference type="SUPFAM" id="SSF158235">
    <property type="entry name" value="SOCS box-like"/>
    <property type="match status" value="1"/>
</dbReference>
<evidence type="ECO:0000256" key="2">
    <source>
        <dbReference type="ARBA" id="ARBA00022737"/>
    </source>
</evidence>
<dbReference type="Pfam" id="PF00023">
    <property type="entry name" value="Ank"/>
    <property type="match status" value="1"/>
</dbReference>
<feature type="repeat" description="ANK" evidence="4">
    <location>
        <begin position="76"/>
        <end position="108"/>
    </location>
</feature>
<evidence type="ECO:0000313" key="8">
    <source>
        <dbReference type="Proteomes" id="UP000838412"/>
    </source>
</evidence>
<dbReference type="Proteomes" id="UP000838412">
    <property type="component" value="Chromosome 4"/>
</dbReference>
<dbReference type="GO" id="GO:0035556">
    <property type="term" value="P:intracellular signal transduction"/>
    <property type="evidence" value="ECO:0007669"/>
    <property type="project" value="InterPro"/>
</dbReference>
<protein>
    <submittedName>
        <fullName evidence="7">ASB15 protein</fullName>
    </submittedName>
</protein>
<feature type="repeat" description="ANK" evidence="4">
    <location>
        <begin position="311"/>
        <end position="343"/>
    </location>
</feature>
<gene>
    <name evidence="7" type="primary">ASB15</name>
    <name evidence="7" type="ORF">BLAG_LOCUS16979</name>
</gene>
<reference evidence="7" key="1">
    <citation type="submission" date="2022-01" db="EMBL/GenBank/DDBJ databases">
        <authorList>
            <person name="Braso-Vives M."/>
        </authorList>
    </citation>
    <scope>NUCLEOTIDE SEQUENCE</scope>
</reference>
<dbReference type="InterPro" id="IPR001969">
    <property type="entry name" value="Aspartic_peptidase_AS"/>
</dbReference>
<dbReference type="UniPathway" id="UPA00143"/>
<dbReference type="InterPro" id="IPR002110">
    <property type="entry name" value="Ankyrin_rpt"/>
</dbReference>
<dbReference type="GO" id="GO:0006508">
    <property type="term" value="P:proteolysis"/>
    <property type="evidence" value="ECO:0007669"/>
    <property type="project" value="InterPro"/>
</dbReference>
<evidence type="ECO:0000256" key="3">
    <source>
        <dbReference type="ARBA" id="ARBA00023043"/>
    </source>
</evidence>
<dbReference type="GO" id="GO:0004190">
    <property type="term" value="F:aspartic-type endopeptidase activity"/>
    <property type="evidence" value="ECO:0007669"/>
    <property type="project" value="InterPro"/>
</dbReference>
<evidence type="ECO:0000256" key="1">
    <source>
        <dbReference type="ARBA" id="ARBA00004906"/>
    </source>
</evidence>
<feature type="repeat" description="ANK" evidence="4">
    <location>
        <begin position="42"/>
        <end position="64"/>
    </location>
</feature>
<dbReference type="CDD" id="cd03716">
    <property type="entry name" value="SOCS_ASB_like"/>
    <property type="match status" value="1"/>
</dbReference>
<dbReference type="Gene3D" id="1.25.40.20">
    <property type="entry name" value="Ankyrin repeat-containing domain"/>
    <property type="match status" value="2"/>
</dbReference>
<keyword evidence="2" id="KW-0677">Repeat</keyword>